<dbReference type="KEGG" id="stri:C7M71_027900"/>
<dbReference type="OrthoDB" id="5188303at2"/>
<protein>
    <submittedName>
        <fullName evidence="2">SseB family protein</fullName>
    </submittedName>
</protein>
<accession>A0A345T3T8</accession>
<dbReference type="RefSeq" id="WP_111494647.1">
    <property type="nucleotide sequence ID" value="NZ_CP031264.1"/>
</dbReference>
<proteinExistence type="predicted"/>
<reference evidence="3" key="1">
    <citation type="submission" date="2018-07" db="EMBL/GenBank/DDBJ databases">
        <title>Streptacidiphilus bronchialis DSM 106435 chromosome.</title>
        <authorList>
            <person name="Batra D."/>
            <person name="Gulvik C.A."/>
        </authorList>
    </citation>
    <scope>NUCLEOTIDE SEQUENCE [LARGE SCALE GENOMIC DNA]</scope>
    <source>
        <strain evidence="3">DSM 106435</strain>
    </source>
</reference>
<dbReference type="InterPro" id="IPR009839">
    <property type="entry name" value="SseB_N"/>
</dbReference>
<feature type="domain" description="SseB protein N-terminal" evidence="1">
    <location>
        <begin position="22"/>
        <end position="145"/>
    </location>
</feature>
<name>A0A345T3T8_9ACTN</name>
<evidence type="ECO:0000259" key="1">
    <source>
        <dbReference type="Pfam" id="PF07179"/>
    </source>
</evidence>
<dbReference type="AlphaFoldDB" id="A0A345T3T8"/>
<gene>
    <name evidence="2" type="ORF">C7M71_027900</name>
</gene>
<dbReference type="Pfam" id="PF07179">
    <property type="entry name" value="SseB"/>
    <property type="match status" value="1"/>
</dbReference>
<sequence>MERKNIPDPGFAGDSGGADPRLAEALARWADDPAGAEPELLAAIAAARLMVPVVALLGEVETGSDGLRREKTSDMAVPVVEAPDGRRALPAFTCLESLARWRADARPVPVHGRQAVLAAYAEQADTLLVDPAGPVSYQLTGAPLRAVAEGREHLPAARDPEVLAEVRRVVAAESAVSRAYLRPAEQTDAVLALVPEPGADDDAVRGAAQRIAGALAGNELLRVRLDRGLDLALMPASAAVGGEPLYSR</sequence>
<dbReference type="EMBL" id="CP031264">
    <property type="protein sequence ID" value="AXI80643.1"/>
    <property type="molecule type" value="Genomic_DNA"/>
</dbReference>
<organism evidence="2 3">
    <name type="scientific">Peterkaempfera bronchialis</name>
    <dbReference type="NCBI Taxonomy" id="2126346"/>
    <lineage>
        <taxon>Bacteria</taxon>
        <taxon>Bacillati</taxon>
        <taxon>Actinomycetota</taxon>
        <taxon>Actinomycetes</taxon>
        <taxon>Kitasatosporales</taxon>
        <taxon>Streptomycetaceae</taxon>
        <taxon>Peterkaempfera</taxon>
    </lineage>
</organism>
<evidence type="ECO:0000313" key="3">
    <source>
        <dbReference type="Proteomes" id="UP000249340"/>
    </source>
</evidence>
<dbReference type="Proteomes" id="UP000249340">
    <property type="component" value="Chromosome"/>
</dbReference>
<evidence type="ECO:0000313" key="2">
    <source>
        <dbReference type="EMBL" id="AXI80643.1"/>
    </source>
</evidence>
<keyword evidence="3" id="KW-1185">Reference proteome</keyword>